<gene>
    <name evidence="4" type="ORF">HK099_008032</name>
</gene>
<comment type="subcellular location">
    <subcellularLocation>
        <location evidence="1">Cytoplasm</location>
    </subcellularLocation>
</comment>
<evidence type="ECO:0000256" key="2">
    <source>
        <dbReference type="ARBA" id="ARBA00022490"/>
    </source>
</evidence>
<evidence type="ECO:0000256" key="1">
    <source>
        <dbReference type="ARBA" id="ARBA00004496"/>
    </source>
</evidence>
<dbReference type="GO" id="GO:0005737">
    <property type="term" value="C:cytoplasm"/>
    <property type="evidence" value="ECO:0007669"/>
    <property type="project" value="UniProtKB-SubCell"/>
</dbReference>
<dbReference type="PANTHER" id="PTHR31126">
    <property type="entry name" value="TYROSINE-PROTEIN PHOSPHATASE"/>
    <property type="match status" value="1"/>
</dbReference>
<dbReference type="Proteomes" id="UP001211065">
    <property type="component" value="Unassembled WGS sequence"/>
</dbReference>
<dbReference type="PRINTS" id="PR01911">
    <property type="entry name" value="PFDSPHPHTASE"/>
</dbReference>
<dbReference type="EMBL" id="JADGJW010000084">
    <property type="protein sequence ID" value="KAJ3224714.1"/>
    <property type="molecule type" value="Genomic_DNA"/>
</dbReference>
<dbReference type="SUPFAM" id="SSF52799">
    <property type="entry name" value="(Phosphotyrosine protein) phosphatases II"/>
    <property type="match status" value="1"/>
</dbReference>
<dbReference type="Gene3D" id="3.90.190.10">
    <property type="entry name" value="Protein tyrosine phosphatase superfamily"/>
    <property type="match status" value="1"/>
</dbReference>
<keyword evidence="3" id="KW-0378">Hydrolase</keyword>
<evidence type="ECO:0000313" key="5">
    <source>
        <dbReference type="Proteomes" id="UP001211065"/>
    </source>
</evidence>
<organism evidence="4 5">
    <name type="scientific">Clydaea vesicula</name>
    <dbReference type="NCBI Taxonomy" id="447962"/>
    <lineage>
        <taxon>Eukaryota</taxon>
        <taxon>Fungi</taxon>
        <taxon>Fungi incertae sedis</taxon>
        <taxon>Chytridiomycota</taxon>
        <taxon>Chytridiomycota incertae sedis</taxon>
        <taxon>Chytridiomycetes</taxon>
        <taxon>Lobulomycetales</taxon>
        <taxon>Lobulomycetaceae</taxon>
        <taxon>Clydaea</taxon>
    </lineage>
</organism>
<dbReference type="InterPro" id="IPR020428">
    <property type="entry name" value="PFA-DSPs"/>
</dbReference>
<protein>
    <submittedName>
        <fullName evidence="4">Uncharacterized protein</fullName>
    </submittedName>
</protein>
<reference evidence="4" key="1">
    <citation type="submission" date="2020-05" db="EMBL/GenBank/DDBJ databases">
        <title>Phylogenomic resolution of chytrid fungi.</title>
        <authorList>
            <person name="Stajich J.E."/>
            <person name="Amses K."/>
            <person name="Simmons R."/>
            <person name="Seto K."/>
            <person name="Myers J."/>
            <person name="Bonds A."/>
            <person name="Quandt C.A."/>
            <person name="Barry K."/>
            <person name="Liu P."/>
            <person name="Grigoriev I."/>
            <person name="Longcore J.E."/>
            <person name="James T.Y."/>
        </authorList>
    </citation>
    <scope>NUCLEOTIDE SEQUENCE</scope>
    <source>
        <strain evidence="4">JEL0476</strain>
    </source>
</reference>
<dbReference type="Pfam" id="PF03162">
    <property type="entry name" value="Y_phosphatase2"/>
    <property type="match status" value="1"/>
</dbReference>
<proteinExistence type="predicted"/>
<comment type="caution">
    <text evidence="4">The sequence shown here is derived from an EMBL/GenBank/DDBJ whole genome shotgun (WGS) entry which is preliminary data.</text>
</comment>
<dbReference type="AlphaFoldDB" id="A0AAD5Y213"/>
<dbReference type="InterPro" id="IPR029021">
    <property type="entry name" value="Prot-tyrosine_phosphatase-like"/>
</dbReference>
<sequence length="127" mass="14890">MKVSDGIYRSGYPNKKNFPFLKKIGLKSVMYLCDEYSEENKEFFKVNNIQIFQYNIAGNKEPFGEIDQNDMANALSQVLDTRNHPRKHRIGCLIGILRKLQNWSMTAIYDEYKRFTGIKTRIADQEV</sequence>
<evidence type="ECO:0000313" key="4">
    <source>
        <dbReference type="EMBL" id="KAJ3224714.1"/>
    </source>
</evidence>
<keyword evidence="5" id="KW-1185">Reference proteome</keyword>
<dbReference type="GO" id="GO:0052840">
    <property type="term" value="F:inositol diphosphate tetrakisphosphate diphosphatase activity"/>
    <property type="evidence" value="ECO:0007669"/>
    <property type="project" value="TreeGrafter"/>
</dbReference>
<keyword evidence="2" id="KW-0963">Cytoplasm</keyword>
<accession>A0AAD5Y213</accession>
<dbReference type="InterPro" id="IPR004861">
    <property type="entry name" value="Siw14-like"/>
</dbReference>
<dbReference type="FunFam" id="3.90.190.10:FF:000035">
    <property type="entry name" value="Tyrosine phosphatase, putative"/>
    <property type="match status" value="1"/>
</dbReference>
<dbReference type="PANTHER" id="PTHR31126:SF48">
    <property type="entry name" value="INOSITOL PHOSPHATASE SIW14"/>
    <property type="match status" value="1"/>
</dbReference>
<name>A0AAD5Y213_9FUNG</name>
<evidence type="ECO:0000256" key="3">
    <source>
        <dbReference type="ARBA" id="ARBA00022801"/>
    </source>
</evidence>
<dbReference type="GO" id="GO:0016791">
    <property type="term" value="F:phosphatase activity"/>
    <property type="evidence" value="ECO:0007669"/>
    <property type="project" value="InterPro"/>
</dbReference>